<accession>M9LZH5</accession>
<organism evidence="2 3">
    <name type="scientific">Paenibacillus popilliae ATCC 14706</name>
    <dbReference type="NCBI Taxonomy" id="1212764"/>
    <lineage>
        <taxon>Bacteria</taxon>
        <taxon>Bacillati</taxon>
        <taxon>Bacillota</taxon>
        <taxon>Bacilli</taxon>
        <taxon>Bacillales</taxon>
        <taxon>Paenibacillaceae</taxon>
        <taxon>Paenibacillus</taxon>
    </lineage>
</organism>
<dbReference type="InterPro" id="IPR001387">
    <property type="entry name" value="Cro/C1-type_HTH"/>
</dbReference>
<dbReference type="OrthoDB" id="2659027at2"/>
<evidence type="ECO:0000313" key="2">
    <source>
        <dbReference type="EMBL" id="GAC41684.1"/>
    </source>
</evidence>
<reference evidence="2 3" key="1">
    <citation type="submission" date="2012-10" db="EMBL/GenBank/DDBJ databases">
        <title>Draft Genome Sequence of Paenibacillus popilliae ATCC 14706T.</title>
        <authorList>
            <person name="Iiyama K."/>
            <person name="Mori K."/>
            <person name="Mon H."/>
            <person name="Chieda Y."/>
            <person name="Lee J.M."/>
            <person name="Kusakabe T."/>
            <person name="Tashiro K."/>
            <person name="Asano S."/>
            <person name="Yasunaga-Aoki C."/>
            <person name="Shimizu S."/>
        </authorList>
    </citation>
    <scope>NUCLEOTIDE SEQUENCE [LARGE SCALE GENOMIC DNA]</scope>
    <source>
        <strain evidence="2 3">ATCC 14706</strain>
    </source>
</reference>
<dbReference type="CDD" id="cd00093">
    <property type="entry name" value="HTH_XRE"/>
    <property type="match status" value="1"/>
</dbReference>
<dbReference type="SMART" id="SM00530">
    <property type="entry name" value="HTH_XRE"/>
    <property type="match status" value="1"/>
</dbReference>
<dbReference type="Proteomes" id="UP000029453">
    <property type="component" value="Unassembled WGS sequence"/>
</dbReference>
<feature type="domain" description="HTH cro/C1-type" evidence="1">
    <location>
        <begin position="5"/>
        <end position="59"/>
    </location>
</feature>
<protein>
    <submittedName>
        <fullName evidence="2">Predicted transcriptional regulator</fullName>
    </submittedName>
</protein>
<proteinExistence type="predicted"/>
<sequence>MFVTVKAARITSGIPAEEMAFRLGLSKTGYLRKENGKTRFYVDEIAKISLILGISIENFLELSCHLETQKAQDYSAS</sequence>
<dbReference type="GO" id="GO:0003677">
    <property type="term" value="F:DNA binding"/>
    <property type="evidence" value="ECO:0007669"/>
    <property type="project" value="InterPro"/>
</dbReference>
<comment type="caution">
    <text evidence="2">The sequence shown here is derived from an EMBL/GenBank/DDBJ whole genome shotgun (WGS) entry which is preliminary data.</text>
</comment>
<dbReference type="SUPFAM" id="SSF47413">
    <property type="entry name" value="lambda repressor-like DNA-binding domains"/>
    <property type="match status" value="1"/>
</dbReference>
<name>M9LZH5_PAEPP</name>
<keyword evidence="3" id="KW-1185">Reference proteome</keyword>
<gene>
    <name evidence="2" type="ORF">PPOP_1035</name>
</gene>
<dbReference type="Gene3D" id="1.10.260.40">
    <property type="entry name" value="lambda repressor-like DNA-binding domains"/>
    <property type="match status" value="1"/>
</dbReference>
<dbReference type="AlphaFoldDB" id="M9LZH5"/>
<evidence type="ECO:0000313" key="3">
    <source>
        <dbReference type="Proteomes" id="UP000029453"/>
    </source>
</evidence>
<dbReference type="InterPro" id="IPR010982">
    <property type="entry name" value="Lambda_DNA-bd_dom_sf"/>
</dbReference>
<evidence type="ECO:0000259" key="1">
    <source>
        <dbReference type="PROSITE" id="PS50943"/>
    </source>
</evidence>
<dbReference type="EMBL" id="BALG01000042">
    <property type="protein sequence ID" value="GAC41684.1"/>
    <property type="molecule type" value="Genomic_DNA"/>
</dbReference>
<dbReference type="PROSITE" id="PS50943">
    <property type="entry name" value="HTH_CROC1"/>
    <property type="match status" value="1"/>
</dbReference>
<dbReference type="Pfam" id="PF01381">
    <property type="entry name" value="HTH_3"/>
    <property type="match status" value="1"/>
</dbReference>
<dbReference type="RefSeq" id="WP_006285026.1">
    <property type="nucleotide sequence ID" value="NZ_BALG01000042.1"/>
</dbReference>